<feature type="compositionally biased region" description="Polar residues" evidence="1">
    <location>
        <begin position="313"/>
        <end position="325"/>
    </location>
</feature>
<feature type="compositionally biased region" description="Basic and acidic residues" evidence="1">
    <location>
        <begin position="251"/>
        <end position="265"/>
    </location>
</feature>
<sequence>MLTSTANEDIRTSFWPRVREFAVPAAMIETATARRLAGDWAGACAAAGFDVDLNLRAVARDHGRELASRVRSDLRALAPDLLRWHMPRIAPDGLLRPGVTLTLAQYDAPEGPVHLVARTAPAWADAGQRISLTLWSRSTANAVSHPHPRPNRRFRLDLHRHLWDAGRAGELGARSGAGDVRERDWGGEVRDPEGAGDVRERDRGGELRDPDAAADVRERSGPGEARERHWGGELRDPDAAADVGERSGPGEARERDWGGEVRDPEGAAEVCDWTGAGEGYDRTGTKQTRDRARTSQIPDQLPDRTEAAEGHAQTGTSQTPDQTGTDELRQGSDVGEPSMRSWPSQLAGHEPELMVPPDCAVDRWAAEARILLAAEGRTGGLLLVRLGGRQRLVLELAADDDLIRPVPTPSAGTVSALPVLPDAATWVLPDLQLLRAGAIEAERLHPLVAAALAPDRAATGPPRTPDRPGRPRLVECRGARHRIGLVDGVLAPLDHDPVEIRREELLVALTGTPLPCLQAIDEAHRRPHCLAGVRERLVHGDTAGALAVVEGLLGPEALLSTGPLRDELEAAALRRITYGLFRAGLTGPGPTRFRPRPSGRDSRNRRTHPRHAT</sequence>
<reference evidence="2" key="1">
    <citation type="submission" date="2023-07" db="EMBL/GenBank/DDBJ databases">
        <title>Comparative genomics of wheat-associated soil bacteria to identify genetic determinants of phenazine resistance.</title>
        <authorList>
            <person name="Mouncey N."/>
        </authorList>
    </citation>
    <scope>NUCLEOTIDE SEQUENCE</scope>
    <source>
        <strain evidence="2">V4I22</strain>
    </source>
</reference>
<comment type="caution">
    <text evidence="2">The sequence shown here is derived from an EMBL/GenBank/DDBJ whole genome shotgun (WGS) entry which is preliminary data.</text>
</comment>
<dbReference type="EMBL" id="JAUSZV010000005">
    <property type="protein sequence ID" value="MDQ0912650.1"/>
    <property type="molecule type" value="Genomic_DNA"/>
</dbReference>
<feature type="region of interest" description="Disordered" evidence="1">
    <location>
        <begin position="170"/>
        <end position="351"/>
    </location>
</feature>
<accession>A0AAW8FTD6</accession>
<protein>
    <submittedName>
        <fullName evidence="2">Uncharacterized protein</fullName>
    </submittedName>
</protein>
<feature type="compositionally biased region" description="Basic and acidic residues" evidence="1">
    <location>
        <begin position="179"/>
        <end position="238"/>
    </location>
</feature>
<dbReference type="AlphaFoldDB" id="A0AAW8FTD6"/>
<organism evidence="2 3">
    <name type="scientific">Streptomyces canus</name>
    <dbReference type="NCBI Taxonomy" id="58343"/>
    <lineage>
        <taxon>Bacteria</taxon>
        <taxon>Bacillati</taxon>
        <taxon>Actinomycetota</taxon>
        <taxon>Actinomycetes</taxon>
        <taxon>Kitasatosporales</taxon>
        <taxon>Streptomycetaceae</taxon>
        <taxon>Streptomyces</taxon>
        <taxon>Streptomyces aurantiacus group</taxon>
    </lineage>
</organism>
<feature type="region of interest" description="Disordered" evidence="1">
    <location>
        <begin position="587"/>
        <end position="613"/>
    </location>
</feature>
<dbReference type="RefSeq" id="WP_373431023.1">
    <property type="nucleotide sequence ID" value="NZ_JAUSZV010000005.1"/>
</dbReference>
<gene>
    <name evidence="2" type="ORF">QFZ22_008635</name>
</gene>
<proteinExistence type="predicted"/>
<evidence type="ECO:0000256" key="1">
    <source>
        <dbReference type="SAM" id="MobiDB-lite"/>
    </source>
</evidence>
<evidence type="ECO:0000313" key="2">
    <source>
        <dbReference type="EMBL" id="MDQ0912650.1"/>
    </source>
</evidence>
<feature type="compositionally biased region" description="Basic and acidic residues" evidence="1">
    <location>
        <begin position="279"/>
        <end position="293"/>
    </location>
</feature>
<dbReference type="Proteomes" id="UP001234216">
    <property type="component" value="Unassembled WGS sequence"/>
</dbReference>
<evidence type="ECO:0000313" key="3">
    <source>
        <dbReference type="Proteomes" id="UP001234216"/>
    </source>
</evidence>
<name>A0AAW8FTD6_9ACTN</name>